<dbReference type="AlphaFoldDB" id="A0A1A6BL68"/>
<proteinExistence type="predicted"/>
<evidence type="ECO:0000313" key="1">
    <source>
        <dbReference type="EMBL" id="OBS03097.1"/>
    </source>
</evidence>
<comment type="caution">
    <text evidence="1">The sequence shown here is derived from an EMBL/GenBank/DDBJ whole genome shotgun (WGS) entry which is preliminary data.</text>
</comment>
<dbReference type="EMBL" id="MAEM01000108">
    <property type="protein sequence ID" value="OBS03097.1"/>
    <property type="molecule type" value="Genomic_DNA"/>
</dbReference>
<evidence type="ECO:0000313" key="2">
    <source>
        <dbReference type="Proteomes" id="UP000093757"/>
    </source>
</evidence>
<organism evidence="1 2">
    <name type="scientific">Mycobacterium gordonae</name>
    <dbReference type="NCBI Taxonomy" id="1778"/>
    <lineage>
        <taxon>Bacteria</taxon>
        <taxon>Bacillati</taxon>
        <taxon>Actinomycetota</taxon>
        <taxon>Actinomycetes</taxon>
        <taxon>Mycobacteriales</taxon>
        <taxon>Mycobacteriaceae</taxon>
        <taxon>Mycobacterium</taxon>
    </lineage>
</organism>
<dbReference type="RefSeq" id="WP_065132766.1">
    <property type="nucleotide sequence ID" value="NZ_MAEM01000108.1"/>
</dbReference>
<gene>
    <name evidence="1" type="ORF">A9W98_11380</name>
</gene>
<name>A0A1A6BL68_MYCGO</name>
<accession>A0A1A6BL68</accession>
<dbReference type="Proteomes" id="UP000093757">
    <property type="component" value="Unassembled WGS sequence"/>
</dbReference>
<reference evidence="1 2" key="1">
    <citation type="submission" date="2016-06" db="EMBL/GenBank/DDBJ databases">
        <authorList>
            <person name="Kjaerup R.B."/>
            <person name="Dalgaard T.S."/>
            <person name="Juul-Madsen H.R."/>
        </authorList>
    </citation>
    <scope>NUCLEOTIDE SEQUENCE [LARGE SCALE GENOMIC DNA]</scope>
    <source>
        <strain evidence="1 2">1245752.6</strain>
    </source>
</reference>
<protein>
    <submittedName>
        <fullName evidence="1">Uncharacterized protein</fullName>
    </submittedName>
</protein>
<sequence>MSDYLIHLTGSLENLTAILSEGFIRPTRPCSWQRKIAERASIPRLACLSEIPLEFIDRLTRRHGLYGVAFTRPFVANAGGTRVWYLDKENPLSYRYFNKIIRLIDDRDFQDDLWQLAPFIDPTGAGYRFDWEREWRVPDGLRFTLQDVAFVLTPDAGGQHQITEDVEFHGAFQVPGDIGVTWDSTLESLSHVVEAMVIDFRRAYATPIEYLPWDEGEYVWIVEKLSTDDAVAEFFDSLEPSIFDAIYDHLDGESAEWLRMSDLDSLRD</sequence>